<sequence>MLKIVFFNGMENNLEILDLSEMSLKSSPSSLPRLVKLQMLCLNGLSRDIALLGRLKNLEILSLYGIEELAPEIRELTSLRLLDLENCTNLRVIPPNVISKLT</sequence>
<keyword evidence="2" id="KW-1185">Reference proteome</keyword>
<comment type="caution">
    <text evidence="1">The sequence shown here is derived from an EMBL/GenBank/DDBJ whole genome shotgun (WGS) entry which is preliminary data.</text>
</comment>
<accession>A0ACC0GXJ3</accession>
<evidence type="ECO:0000313" key="2">
    <source>
        <dbReference type="Proteomes" id="UP001060215"/>
    </source>
</evidence>
<protein>
    <submittedName>
        <fullName evidence="1">Uncharacterized protein</fullName>
    </submittedName>
</protein>
<organism evidence="1 2">
    <name type="scientific">Camellia lanceoleosa</name>
    <dbReference type="NCBI Taxonomy" id="1840588"/>
    <lineage>
        <taxon>Eukaryota</taxon>
        <taxon>Viridiplantae</taxon>
        <taxon>Streptophyta</taxon>
        <taxon>Embryophyta</taxon>
        <taxon>Tracheophyta</taxon>
        <taxon>Spermatophyta</taxon>
        <taxon>Magnoliopsida</taxon>
        <taxon>eudicotyledons</taxon>
        <taxon>Gunneridae</taxon>
        <taxon>Pentapetalae</taxon>
        <taxon>asterids</taxon>
        <taxon>Ericales</taxon>
        <taxon>Theaceae</taxon>
        <taxon>Camellia</taxon>
    </lineage>
</organism>
<evidence type="ECO:0000313" key="1">
    <source>
        <dbReference type="EMBL" id="KAI8005729.1"/>
    </source>
</evidence>
<gene>
    <name evidence="1" type="ORF">LOK49_LG07G02499</name>
</gene>
<name>A0ACC0GXJ3_9ERIC</name>
<proteinExistence type="predicted"/>
<dbReference type="EMBL" id="CM045764">
    <property type="protein sequence ID" value="KAI8005729.1"/>
    <property type="molecule type" value="Genomic_DNA"/>
</dbReference>
<reference evidence="1 2" key="1">
    <citation type="journal article" date="2022" name="Plant J.">
        <title>Chromosome-level genome of Camellia lanceoleosa provides a valuable resource for understanding genome evolution and self-incompatibility.</title>
        <authorList>
            <person name="Gong W."/>
            <person name="Xiao S."/>
            <person name="Wang L."/>
            <person name="Liao Z."/>
            <person name="Chang Y."/>
            <person name="Mo W."/>
            <person name="Hu G."/>
            <person name="Li W."/>
            <person name="Zhao G."/>
            <person name="Zhu H."/>
            <person name="Hu X."/>
            <person name="Ji K."/>
            <person name="Xiang X."/>
            <person name="Song Q."/>
            <person name="Yuan D."/>
            <person name="Jin S."/>
            <person name="Zhang L."/>
        </authorList>
    </citation>
    <scope>NUCLEOTIDE SEQUENCE [LARGE SCALE GENOMIC DNA]</scope>
    <source>
        <strain evidence="1">SQ_2022a</strain>
    </source>
</reference>
<dbReference type="Proteomes" id="UP001060215">
    <property type="component" value="Chromosome 7"/>
</dbReference>